<keyword evidence="2" id="KW-0378">Hydrolase</keyword>
<protein>
    <submittedName>
        <fullName evidence="7">Purtative ATP-dependent helicasec</fullName>
    </submittedName>
</protein>
<feature type="compositionally biased region" description="Low complexity" evidence="4">
    <location>
        <begin position="191"/>
        <end position="205"/>
    </location>
</feature>
<organism evidence="7 8">
    <name type="scientific">Vanrija pseudolonga</name>
    <dbReference type="NCBI Taxonomy" id="143232"/>
    <lineage>
        <taxon>Eukaryota</taxon>
        <taxon>Fungi</taxon>
        <taxon>Dikarya</taxon>
        <taxon>Basidiomycota</taxon>
        <taxon>Agaricomycotina</taxon>
        <taxon>Tremellomycetes</taxon>
        <taxon>Trichosporonales</taxon>
        <taxon>Trichosporonaceae</taxon>
        <taxon>Vanrija</taxon>
    </lineage>
</organism>
<sequence>MSQGSSFRKRFDPYADLVDITASPKFVAPTPRNHRSHHEIVSLVSDSEDDDDETQRSASQRSSRPGPPPAAPLVSSRGANRGGAMPPPATTAAAASRDEFGDHAFGASILKPQRPQAATPRKKANGPPSLVYQPPTASQPQQSTSSFSSFIKPSKGFAQPQSNNMSSPFNNQADGGGYQNGWPSWALKPGAIASLPSSSSIASSPDPEREKEEVEENGENFDLDQAKITAEDFQRHIGDADEQMRDLLAGAVGDGEDEESREPGDDIIEGFADNIKLMPHQVRGVKWMRDREKGRKYGGILADDMGLGKTVQTLARIVEGQRTAAEKKVYKGGTLIIAPLAVMDQWANECKSKTQPGLLKVKTHHGASRTKSGKELEKFDVVITTYDILRAEYNAVQKKKAKPVNSSDSDSDAPKKRKPKPKAAPGSLFDVKWYRVVVDEAQNIKNHKTQTAKAAVELRAKYRWCLTGTPIQNNVEELYSLFKFLRARPLDDWQTFKERISSQVKEGRTGIAMKRLHIILKSIMLRRTKNATIDGKPILNLPARNVNVVECQFDADEQAFYDALEHKTNLTMNRYLRSGTAMSNYTSVLSMLLRLRQACDHPALVTKSLALDKDALDPEPEKPEGVDKDTADLVDMFARTGIITEAKCEICFVVLEDQTKSQCPDCWDITRRSREKSVEPGDLPPSSAKIRKMLELLNEIDERSQQKEKTIIFSQFTSFLDIIEPFLRDAGIPHVRYDGSLRADQREEVLNKIRTSKTVRVILISFKAGSTGLNLTCCNNVILMDLWWNPALEDQAFDRAHRLGQKLDVHIHKLTIAETVENRILQLQDSKRELANAALSGTGVKNMKLSMADILKLFQRSTHDEDD</sequence>
<dbReference type="InterPro" id="IPR038718">
    <property type="entry name" value="SNF2-like_sf"/>
</dbReference>
<feature type="domain" description="Helicase ATP-binding" evidence="5">
    <location>
        <begin position="273"/>
        <end position="499"/>
    </location>
</feature>
<feature type="compositionally biased region" description="Acidic residues" evidence="4">
    <location>
        <begin position="213"/>
        <end position="222"/>
    </location>
</feature>
<dbReference type="RefSeq" id="XP_062622724.1">
    <property type="nucleotide sequence ID" value="XM_062766740.1"/>
</dbReference>
<evidence type="ECO:0000256" key="1">
    <source>
        <dbReference type="ARBA" id="ARBA00022741"/>
    </source>
</evidence>
<dbReference type="Pfam" id="PF00271">
    <property type="entry name" value="Helicase_C"/>
    <property type="match status" value="1"/>
</dbReference>
<dbReference type="InterPro" id="IPR027417">
    <property type="entry name" value="P-loop_NTPase"/>
</dbReference>
<dbReference type="Gene3D" id="3.40.50.300">
    <property type="entry name" value="P-loop containing nucleotide triphosphate hydrolases"/>
    <property type="match status" value="1"/>
</dbReference>
<dbReference type="Proteomes" id="UP000827549">
    <property type="component" value="Chromosome 1"/>
</dbReference>
<evidence type="ECO:0000259" key="6">
    <source>
        <dbReference type="SMART" id="SM00490"/>
    </source>
</evidence>
<evidence type="ECO:0000256" key="3">
    <source>
        <dbReference type="ARBA" id="ARBA00022840"/>
    </source>
</evidence>
<dbReference type="InterPro" id="IPR049730">
    <property type="entry name" value="SNF2/RAD54-like_C"/>
</dbReference>
<feature type="compositionally biased region" description="Low complexity" evidence="4">
    <location>
        <begin position="133"/>
        <end position="155"/>
    </location>
</feature>
<proteinExistence type="predicted"/>
<feature type="region of interest" description="Disordered" evidence="4">
    <location>
        <begin position="399"/>
        <end position="424"/>
    </location>
</feature>
<reference evidence="7" key="1">
    <citation type="submission" date="2023-10" db="EMBL/GenBank/DDBJ databases">
        <authorList>
            <person name="Noh H."/>
        </authorList>
    </citation>
    <scope>NUCLEOTIDE SEQUENCE</scope>
    <source>
        <strain evidence="7">DUCC4014</strain>
    </source>
</reference>
<evidence type="ECO:0000256" key="2">
    <source>
        <dbReference type="ARBA" id="ARBA00022801"/>
    </source>
</evidence>
<evidence type="ECO:0000259" key="5">
    <source>
        <dbReference type="SMART" id="SM00487"/>
    </source>
</evidence>
<dbReference type="GO" id="GO:0005524">
    <property type="term" value="F:ATP binding"/>
    <property type="evidence" value="ECO:0007669"/>
    <property type="project" value="UniProtKB-KW"/>
</dbReference>
<dbReference type="Pfam" id="PF00176">
    <property type="entry name" value="SNF2-rel_dom"/>
    <property type="match status" value="1"/>
</dbReference>
<dbReference type="Gene3D" id="3.40.50.10810">
    <property type="entry name" value="Tandem AAA-ATPase domain"/>
    <property type="match status" value="1"/>
</dbReference>
<dbReference type="SUPFAM" id="SSF52540">
    <property type="entry name" value="P-loop containing nucleoside triphosphate hydrolases"/>
    <property type="match status" value="2"/>
</dbReference>
<evidence type="ECO:0000313" key="7">
    <source>
        <dbReference type="EMBL" id="WOO76692.1"/>
    </source>
</evidence>
<feature type="domain" description="Helicase C-terminal" evidence="6">
    <location>
        <begin position="721"/>
        <end position="804"/>
    </location>
</feature>
<dbReference type="GO" id="GO:0016787">
    <property type="term" value="F:hydrolase activity"/>
    <property type="evidence" value="ECO:0007669"/>
    <property type="project" value="UniProtKB-KW"/>
</dbReference>
<dbReference type="GO" id="GO:0006281">
    <property type="term" value="P:DNA repair"/>
    <property type="evidence" value="ECO:0007669"/>
    <property type="project" value="TreeGrafter"/>
</dbReference>
<dbReference type="AlphaFoldDB" id="A0AAF1BF09"/>
<gene>
    <name evidence="7" type="primary">SPBC582.10c</name>
    <name evidence="7" type="ORF">LOC62_01G000315</name>
</gene>
<name>A0AAF1BF09_9TREE</name>
<dbReference type="GO" id="GO:0004386">
    <property type="term" value="F:helicase activity"/>
    <property type="evidence" value="ECO:0007669"/>
    <property type="project" value="UniProtKB-KW"/>
</dbReference>
<dbReference type="PANTHER" id="PTHR45626:SF14">
    <property type="entry name" value="ATP-DEPENDENT DNA HELICASE (EUROFUNG)"/>
    <property type="match status" value="1"/>
</dbReference>
<dbReference type="SMART" id="SM00487">
    <property type="entry name" value="DEXDc"/>
    <property type="match status" value="1"/>
</dbReference>
<dbReference type="CDD" id="cd18793">
    <property type="entry name" value="SF2_C_SNF"/>
    <property type="match status" value="1"/>
</dbReference>
<feature type="region of interest" description="Disordered" evidence="4">
    <location>
        <begin position="26"/>
        <end position="226"/>
    </location>
</feature>
<dbReference type="GeneID" id="87803574"/>
<dbReference type="SMART" id="SM00490">
    <property type="entry name" value="HELICc"/>
    <property type="match status" value="1"/>
</dbReference>
<dbReference type="InterPro" id="IPR001650">
    <property type="entry name" value="Helicase_C-like"/>
</dbReference>
<dbReference type="PANTHER" id="PTHR45626">
    <property type="entry name" value="TRANSCRIPTION TERMINATION FACTOR 2-RELATED"/>
    <property type="match status" value="1"/>
</dbReference>
<dbReference type="InterPro" id="IPR000330">
    <property type="entry name" value="SNF2_N"/>
</dbReference>
<dbReference type="GO" id="GO:0005634">
    <property type="term" value="C:nucleus"/>
    <property type="evidence" value="ECO:0007669"/>
    <property type="project" value="TreeGrafter"/>
</dbReference>
<evidence type="ECO:0000256" key="4">
    <source>
        <dbReference type="SAM" id="MobiDB-lite"/>
    </source>
</evidence>
<accession>A0AAF1BF09</accession>
<dbReference type="EMBL" id="CP086714">
    <property type="protein sequence ID" value="WOO76692.1"/>
    <property type="molecule type" value="Genomic_DNA"/>
</dbReference>
<dbReference type="InterPro" id="IPR050628">
    <property type="entry name" value="SNF2_RAD54_helicase_TF"/>
</dbReference>
<feature type="compositionally biased region" description="Polar residues" evidence="4">
    <location>
        <begin position="159"/>
        <end position="173"/>
    </location>
</feature>
<keyword evidence="3" id="KW-0067">ATP-binding</keyword>
<evidence type="ECO:0000313" key="8">
    <source>
        <dbReference type="Proteomes" id="UP000827549"/>
    </source>
</evidence>
<keyword evidence="1" id="KW-0547">Nucleotide-binding</keyword>
<dbReference type="GO" id="GO:0008094">
    <property type="term" value="F:ATP-dependent activity, acting on DNA"/>
    <property type="evidence" value="ECO:0007669"/>
    <property type="project" value="TreeGrafter"/>
</dbReference>
<keyword evidence="7" id="KW-0347">Helicase</keyword>
<keyword evidence="8" id="KW-1185">Reference proteome</keyword>
<dbReference type="InterPro" id="IPR014001">
    <property type="entry name" value="Helicase_ATP-bd"/>
</dbReference>
<dbReference type="CDD" id="cd18008">
    <property type="entry name" value="DEXDc_SHPRH-like"/>
    <property type="match status" value="1"/>
</dbReference>